<organism evidence="3">
    <name type="scientific">Schistosoma curassoni</name>
    <dbReference type="NCBI Taxonomy" id="6186"/>
    <lineage>
        <taxon>Eukaryota</taxon>
        <taxon>Metazoa</taxon>
        <taxon>Spiralia</taxon>
        <taxon>Lophotrochozoa</taxon>
        <taxon>Platyhelminthes</taxon>
        <taxon>Trematoda</taxon>
        <taxon>Digenea</taxon>
        <taxon>Strigeidida</taxon>
        <taxon>Schistosomatoidea</taxon>
        <taxon>Schistosomatidae</taxon>
        <taxon>Schistosoma</taxon>
    </lineage>
</organism>
<sequence length="71" mass="8632">MNVDLGDRKNAYQGHIQHLWHNQLTVYNVNQHNDIRYKIFVHMSIYQYVYPSRFLLDYLVSHGQNSFYVDL</sequence>
<accession>A0A183JXX6</accession>
<gene>
    <name evidence="1" type="ORF">SCUD_LOCUS7574</name>
</gene>
<evidence type="ECO:0000313" key="3">
    <source>
        <dbReference type="WBParaSite" id="SCUD_0000757401-mRNA-1"/>
    </source>
</evidence>
<evidence type="ECO:0000313" key="1">
    <source>
        <dbReference type="EMBL" id="VDP26824.1"/>
    </source>
</evidence>
<dbReference type="Proteomes" id="UP000279833">
    <property type="component" value="Unassembled WGS sequence"/>
</dbReference>
<dbReference type="EMBL" id="UZAK01032391">
    <property type="protein sequence ID" value="VDP26824.1"/>
    <property type="molecule type" value="Genomic_DNA"/>
</dbReference>
<keyword evidence="2" id="KW-1185">Reference proteome</keyword>
<reference evidence="1 2" key="2">
    <citation type="submission" date="2018-11" db="EMBL/GenBank/DDBJ databases">
        <authorList>
            <consortium name="Pathogen Informatics"/>
        </authorList>
    </citation>
    <scope>NUCLEOTIDE SEQUENCE [LARGE SCALE GENOMIC DNA]</scope>
    <source>
        <strain evidence="1">Dakar</strain>
        <strain evidence="2">Dakar, Senegal</strain>
    </source>
</reference>
<name>A0A183JXX6_9TREM</name>
<reference evidence="3" key="1">
    <citation type="submission" date="2016-06" db="UniProtKB">
        <authorList>
            <consortium name="WormBaseParasite"/>
        </authorList>
    </citation>
    <scope>IDENTIFICATION</scope>
</reference>
<dbReference type="AlphaFoldDB" id="A0A183JXX6"/>
<evidence type="ECO:0000313" key="2">
    <source>
        <dbReference type="Proteomes" id="UP000279833"/>
    </source>
</evidence>
<dbReference type="WBParaSite" id="SCUD_0000757401-mRNA-1">
    <property type="protein sequence ID" value="SCUD_0000757401-mRNA-1"/>
    <property type="gene ID" value="SCUD_0000757401"/>
</dbReference>
<protein>
    <submittedName>
        <fullName evidence="3">Ovule protein</fullName>
    </submittedName>
</protein>
<proteinExistence type="predicted"/>